<evidence type="ECO:0000256" key="3">
    <source>
        <dbReference type="PROSITE-ProRule" id="PRU00175"/>
    </source>
</evidence>
<dbReference type="GO" id="GO:0034058">
    <property type="term" value="P:endosomal vesicle fusion"/>
    <property type="evidence" value="ECO:0007669"/>
    <property type="project" value="TreeGrafter"/>
</dbReference>
<keyword evidence="2" id="KW-0862">Zinc</keyword>
<gene>
    <name evidence="6" type="ORF">J437_LFUL016308</name>
</gene>
<dbReference type="GO" id="GO:0030897">
    <property type="term" value="C:HOPS complex"/>
    <property type="evidence" value="ECO:0007669"/>
    <property type="project" value="TreeGrafter"/>
</dbReference>
<proteinExistence type="predicted"/>
<keyword evidence="7" id="KW-1185">Reference proteome</keyword>
<dbReference type="GO" id="GO:0006623">
    <property type="term" value="P:protein targeting to vacuole"/>
    <property type="evidence" value="ECO:0007669"/>
    <property type="project" value="InterPro"/>
</dbReference>
<dbReference type="Proteomes" id="UP000792457">
    <property type="component" value="Unassembled WGS sequence"/>
</dbReference>
<evidence type="ECO:0000256" key="4">
    <source>
        <dbReference type="SAM" id="MobiDB-lite"/>
    </source>
</evidence>
<evidence type="ECO:0000313" key="6">
    <source>
        <dbReference type="EMBL" id="KAG8235779.1"/>
    </source>
</evidence>
<keyword evidence="1 3" id="KW-0863">Zinc-finger</keyword>
<feature type="region of interest" description="Disordered" evidence="4">
    <location>
        <begin position="162"/>
        <end position="181"/>
    </location>
</feature>
<comment type="caution">
    <text evidence="6">The sequence shown here is derived from an EMBL/GenBank/DDBJ whole genome shotgun (WGS) entry which is preliminary data.</text>
</comment>
<reference evidence="6" key="2">
    <citation type="submission" date="2017-10" db="EMBL/GenBank/DDBJ databases">
        <title>Ladona fulva Genome sequencing and assembly.</title>
        <authorList>
            <person name="Murali S."/>
            <person name="Richards S."/>
            <person name="Bandaranaike D."/>
            <person name="Bellair M."/>
            <person name="Blankenburg K."/>
            <person name="Chao H."/>
            <person name="Dinh H."/>
            <person name="Doddapaneni H."/>
            <person name="Dugan-Rocha S."/>
            <person name="Elkadiri S."/>
            <person name="Gnanaolivu R."/>
            <person name="Hernandez B."/>
            <person name="Skinner E."/>
            <person name="Javaid M."/>
            <person name="Lee S."/>
            <person name="Li M."/>
            <person name="Ming W."/>
            <person name="Munidasa M."/>
            <person name="Muniz J."/>
            <person name="Nguyen L."/>
            <person name="Hughes D."/>
            <person name="Osuji N."/>
            <person name="Pu L.-L."/>
            <person name="Puazo M."/>
            <person name="Qu C."/>
            <person name="Quiroz J."/>
            <person name="Raj R."/>
            <person name="Weissenberger G."/>
            <person name="Xin Y."/>
            <person name="Zou X."/>
            <person name="Han Y."/>
            <person name="Worley K."/>
            <person name="Muzny D."/>
            <person name="Gibbs R."/>
        </authorList>
    </citation>
    <scope>NUCLEOTIDE SEQUENCE</scope>
    <source>
        <strain evidence="6">Sampled in the wild</strain>
    </source>
</reference>
<dbReference type="PANTHER" id="PTHR12616">
    <property type="entry name" value="VACUOLAR PROTEIN SORTING VPS41"/>
    <property type="match status" value="1"/>
</dbReference>
<dbReference type="EMBL" id="KZ308949">
    <property type="protein sequence ID" value="KAG8235779.1"/>
    <property type="molecule type" value="Genomic_DNA"/>
</dbReference>
<dbReference type="InterPro" id="IPR001841">
    <property type="entry name" value="Znf_RING"/>
</dbReference>
<evidence type="ECO:0000256" key="1">
    <source>
        <dbReference type="ARBA" id="ARBA00022771"/>
    </source>
</evidence>
<evidence type="ECO:0000313" key="7">
    <source>
        <dbReference type="Proteomes" id="UP000792457"/>
    </source>
</evidence>
<protein>
    <recommendedName>
        <fullName evidence="5">RING-type domain-containing protein</fullName>
    </recommendedName>
</protein>
<dbReference type="PROSITE" id="PS50089">
    <property type="entry name" value="ZF_RING_2"/>
    <property type="match status" value="1"/>
</dbReference>
<dbReference type="AlphaFoldDB" id="A0A8K0KIB0"/>
<evidence type="ECO:0000256" key="2">
    <source>
        <dbReference type="ARBA" id="ARBA00022833"/>
    </source>
</evidence>
<organism evidence="6 7">
    <name type="scientific">Ladona fulva</name>
    <name type="common">Scarce chaser dragonfly</name>
    <name type="synonym">Libellula fulva</name>
    <dbReference type="NCBI Taxonomy" id="123851"/>
    <lineage>
        <taxon>Eukaryota</taxon>
        <taxon>Metazoa</taxon>
        <taxon>Ecdysozoa</taxon>
        <taxon>Arthropoda</taxon>
        <taxon>Hexapoda</taxon>
        <taxon>Insecta</taxon>
        <taxon>Pterygota</taxon>
        <taxon>Palaeoptera</taxon>
        <taxon>Odonata</taxon>
        <taxon>Epiprocta</taxon>
        <taxon>Anisoptera</taxon>
        <taxon>Libelluloidea</taxon>
        <taxon>Libellulidae</taxon>
        <taxon>Ladona</taxon>
    </lineage>
</organism>
<reference evidence="6" key="1">
    <citation type="submission" date="2013-04" db="EMBL/GenBank/DDBJ databases">
        <authorList>
            <person name="Qu J."/>
            <person name="Murali S.C."/>
            <person name="Bandaranaike D."/>
            <person name="Bellair M."/>
            <person name="Blankenburg K."/>
            <person name="Chao H."/>
            <person name="Dinh H."/>
            <person name="Doddapaneni H."/>
            <person name="Downs B."/>
            <person name="Dugan-Rocha S."/>
            <person name="Elkadiri S."/>
            <person name="Gnanaolivu R.D."/>
            <person name="Hernandez B."/>
            <person name="Javaid M."/>
            <person name="Jayaseelan J.C."/>
            <person name="Lee S."/>
            <person name="Li M."/>
            <person name="Ming W."/>
            <person name="Munidasa M."/>
            <person name="Muniz J."/>
            <person name="Nguyen L."/>
            <person name="Ongeri F."/>
            <person name="Osuji N."/>
            <person name="Pu L.-L."/>
            <person name="Puazo M."/>
            <person name="Qu C."/>
            <person name="Quiroz J."/>
            <person name="Raj R."/>
            <person name="Weissenberger G."/>
            <person name="Xin Y."/>
            <person name="Zou X."/>
            <person name="Han Y."/>
            <person name="Richards S."/>
            <person name="Worley K."/>
            <person name="Muzny D."/>
            <person name="Gibbs R."/>
        </authorList>
    </citation>
    <scope>NUCLEOTIDE SEQUENCE</scope>
    <source>
        <strain evidence="6">Sampled in the wild</strain>
    </source>
</reference>
<dbReference type="PANTHER" id="PTHR12616:SF8">
    <property type="entry name" value="VACUOLAR PROTEIN SORTING-ASSOCIATED PROTEIN 8 HOMOLOG"/>
    <property type="match status" value="1"/>
</dbReference>
<sequence>MLATTGRLLGQDLHDRLAKLLAASRRGVRPLLPPHHRSSDAVPPLCSKCCCPLDEIGDEGSIIVMRCGHCYHNTCLSKSGHVAADSAKCIHCLPEDTVTQAGEFIDQKLAQKNFVQHGKPGLTLTLEQIHSVEEWFELRKSLWKEGTHICNSESPQWKMEYSPARRGTPRHTDFLYGDPYE</sequence>
<evidence type="ECO:0000259" key="5">
    <source>
        <dbReference type="PROSITE" id="PS50089"/>
    </source>
</evidence>
<name>A0A8K0KIB0_LADFU</name>
<dbReference type="GO" id="GO:0005770">
    <property type="term" value="C:late endosome"/>
    <property type="evidence" value="ECO:0007669"/>
    <property type="project" value="TreeGrafter"/>
</dbReference>
<dbReference type="GO" id="GO:0008270">
    <property type="term" value="F:zinc ion binding"/>
    <property type="evidence" value="ECO:0007669"/>
    <property type="project" value="UniProtKB-KW"/>
</dbReference>
<accession>A0A8K0KIB0</accession>
<keyword evidence="1 3" id="KW-0479">Metal-binding</keyword>
<feature type="domain" description="RING-type" evidence="5">
    <location>
        <begin position="46"/>
        <end position="92"/>
    </location>
</feature>
<dbReference type="InterPro" id="IPR045111">
    <property type="entry name" value="Vps41/Vps8"/>
</dbReference>